<keyword evidence="2" id="KW-1185">Reference proteome</keyword>
<gene>
    <name evidence="1" type="ORF">AB0887_24870</name>
</gene>
<name>A0ABV3M0E4_9ACTN</name>
<organism evidence="1 2">
    <name type="scientific">Streptomyces huasconensis</name>
    <dbReference type="NCBI Taxonomy" id="1854574"/>
    <lineage>
        <taxon>Bacteria</taxon>
        <taxon>Bacillati</taxon>
        <taxon>Actinomycetota</taxon>
        <taxon>Actinomycetes</taxon>
        <taxon>Kitasatosporales</taxon>
        <taxon>Streptomycetaceae</taxon>
        <taxon>Streptomyces</taxon>
    </lineage>
</organism>
<comment type="caution">
    <text evidence="1">The sequence shown here is derived from an EMBL/GenBank/DDBJ whole genome shotgun (WGS) entry which is preliminary data.</text>
</comment>
<proteinExistence type="predicted"/>
<dbReference type="Pfam" id="PF11387">
    <property type="entry name" value="DUF2795"/>
    <property type="match status" value="1"/>
</dbReference>
<evidence type="ECO:0000313" key="2">
    <source>
        <dbReference type="Proteomes" id="UP001553843"/>
    </source>
</evidence>
<protein>
    <submittedName>
        <fullName evidence="1">DUF2795 domain-containing protein</fullName>
    </submittedName>
</protein>
<accession>A0ABV3M0E4</accession>
<sequence length="64" mass="6650">MADVSPIDLQKALKGAQYPASRDDLVSLARGNGADDSLVQKLSGASTDRFDGPDDVQKVAFGNG</sequence>
<evidence type="ECO:0000313" key="1">
    <source>
        <dbReference type="EMBL" id="MEW2365168.1"/>
    </source>
</evidence>
<dbReference type="Proteomes" id="UP001553843">
    <property type="component" value="Unassembled WGS sequence"/>
</dbReference>
<reference evidence="1 2" key="1">
    <citation type="submission" date="2024-06" db="EMBL/GenBank/DDBJ databases">
        <title>The Natural Products Discovery Center: Release of the First 8490 Sequenced Strains for Exploring Actinobacteria Biosynthetic Diversity.</title>
        <authorList>
            <person name="Kalkreuter E."/>
            <person name="Kautsar S.A."/>
            <person name="Yang D."/>
            <person name="Bader C.D."/>
            <person name="Teijaro C.N."/>
            <person name="Fluegel L."/>
            <person name="Davis C.M."/>
            <person name="Simpson J.R."/>
            <person name="Lauterbach L."/>
            <person name="Steele A.D."/>
            <person name="Gui C."/>
            <person name="Meng S."/>
            <person name="Li G."/>
            <person name="Viehrig K."/>
            <person name="Ye F."/>
            <person name="Su P."/>
            <person name="Kiefer A.F."/>
            <person name="Nichols A."/>
            <person name="Cepeda A.J."/>
            <person name="Yan W."/>
            <person name="Fan B."/>
            <person name="Jiang Y."/>
            <person name="Adhikari A."/>
            <person name="Zheng C.-J."/>
            <person name="Schuster L."/>
            <person name="Cowan T.M."/>
            <person name="Smanski M.J."/>
            <person name="Chevrette M.G."/>
            <person name="De Carvalho L.P.S."/>
            <person name="Shen B."/>
        </authorList>
    </citation>
    <scope>NUCLEOTIDE SEQUENCE [LARGE SCALE GENOMIC DNA]</scope>
    <source>
        <strain evidence="1 2">NPDC047833</strain>
    </source>
</reference>
<dbReference type="InterPro" id="IPR021527">
    <property type="entry name" value="DUF2795"/>
</dbReference>
<dbReference type="RefSeq" id="WP_359772819.1">
    <property type="nucleotide sequence ID" value="NZ_JBEYRR010000001.1"/>
</dbReference>
<dbReference type="EMBL" id="JBEYRS010000011">
    <property type="protein sequence ID" value="MEW2365168.1"/>
    <property type="molecule type" value="Genomic_DNA"/>
</dbReference>